<comment type="caution">
    <text evidence="1">The sequence shown here is derived from an EMBL/GenBank/DDBJ whole genome shotgun (WGS) entry which is preliminary data.</text>
</comment>
<evidence type="ECO:0000313" key="1">
    <source>
        <dbReference type="EMBL" id="EFF80030.1"/>
    </source>
</evidence>
<dbReference type="AlphaFoldDB" id="D4TYQ9"/>
<evidence type="ECO:0000313" key="2">
    <source>
        <dbReference type="Proteomes" id="UP000003150"/>
    </source>
</evidence>
<protein>
    <submittedName>
        <fullName evidence="1">Uncharacterized protein</fullName>
    </submittedName>
</protein>
<sequence length="43" mass="4845">MEVNALRCAFCDIGDSRGAWAYCASALRGVLAWLPRPRSWRCD</sequence>
<dbReference type="EMBL" id="ACYT02000029">
    <property type="protein sequence ID" value="EFF80030.1"/>
    <property type="molecule type" value="Genomic_DNA"/>
</dbReference>
<gene>
    <name evidence="1" type="ORF">HMPREF0970_01084</name>
</gene>
<dbReference type="Proteomes" id="UP000003150">
    <property type="component" value="Unassembled WGS sequence"/>
</dbReference>
<proteinExistence type="predicted"/>
<name>D4TYQ9_9ACTO</name>
<dbReference type="HOGENOM" id="CLU_3228489_0_0_11"/>
<reference evidence="1 2" key="1">
    <citation type="submission" date="2009-10" db="EMBL/GenBank/DDBJ databases">
        <authorList>
            <person name="Weinstock G."/>
            <person name="Sodergren E."/>
            <person name="Clifton S."/>
            <person name="Fulton L."/>
            <person name="Fulton B."/>
            <person name="Courtney L."/>
            <person name="Fronick C."/>
            <person name="Harrison M."/>
            <person name="Strong C."/>
            <person name="Farmer C."/>
            <person name="Delahaunty K."/>
            <person name="Markovic C."/>
            <person name="Hall O."/>
            <person name="Minx P."/>
            <person name="Tomlinson C."/>
            <person name="Mitreva M."/>
            <person name="Nelson J."/>
            <person name="Hou S."/>
            <person name="Wollam A."/>
            <person name="Pepin K.H."/>
            <person name="Johnson M."/>
            <person name="Bhonagiri V."/>
            <person name="Nash W.E."/>
            <person name="Warren W."/>
            <person name="Chinwalla A."/>
            <person name="Mardis E.R."/>
            <person name="Wilson R.K."/>
        </authorList>
    </citation>
    <scope>NUCLEOTIDE SEQUENCE [LARGE SCALE GENOMIC DNA]</scope>
    <source>
        <strain evidence="1 2">F0309</strain>
    </source>
</reference>
<accession>D4TYQ9</accession>
<organism evidence="1 2">
    <name type="scientific">Schaalia odontolytica F0309</name>
    <dbReference type="NCBI Taxonomy" id="649742"/>
    <lineage>
        <taxon>Bacteria</taxon>
        <taxon>Bacillati</taxon>
        <taxon>Actinomycetota</taxon>
        <taxon>Actinomycetes</taxon>
        <taxon>Actinomycetales</taxon>
        <taxon>Actinomycetaceae</taxon>
        <taxon>Schaalia</taxon>
    </lineage>
</organism>